<organism evidence="8 9">
    <name type="scientific">Oricola cellulosilytica</name>
    <dbReference type="NCBI Taxonomy" id="1429082"/>
    <lineage>
        <taxon>Bacteria</taxon>
        <taxon>Pseudomonadati</taxon>
        <taxon>Pseudomonadota</taxon>
        <taxon>Alphaproteobacteria</taxon>
        <taxon>Hyphomicrobiales</taxon>
        <taxon>Ahrensiaceae</taxon>
        <taxon>Oricola</taxon>
    </lineage>
</organism>
<keyword evidence="9" id="KW-1185">Reference proteome</keyword>
<evidence type="ECO:0000256" key="6">
    <source>
        <dbReference type="ARBA" id="ARBA00023136"/>
    </source>
</evidence>
<dbReference type="Pfam" id="PF13440">
    <property type="entry name" value="Polysacc_synt_3"/>
    <property type="match status" value="1"/>
</dbReference>
<dbReference type="Proteomes" id="UP000291301">
    <property type="component" value="Unassembled WGS sequence"/>
</dbReference>
<feature type="transmembrane region" description="Helical" evidence="7">
    <location>
        <begin position="344"/>
        <end position="368"/>
    </location>
</feature>
<comment type="subcellular location">
    <subcellularLocation>
        <location evidence="1">Cell membrane</location>
        <topology evidence="1">Multi-pass membrane protein</topology>
    </subcellularLocation>
</comment>
<gene>
    <name evidence="8" type="ORF">E0D97_06160</name>
</gene>
<sequence>MKNPDKKRERYILETDHLMADLGYRVASGSIVAVGGRLIRIIIQLASLAILARLLAPEDFGLVAMAATVTIFVGLFTDLGLSAATVQRKEIDDGTVSALFYINLAAGVALMTITIAVAPLVAMFFGDPRVSGVVVALAAQIPLVAAGAQHGALLQRGMRWAAIQWTGISAQLAGAIVGVGLAWKTDTGYWALVAQGWTSALLGTSLVWAVCPWRPGRISSWKKIRTALTFGIQFTGFNFVNYFHRQFDDVLIGWRWGAIELGFYSRAYQLLTLPLSLINAPVGSAVIPALSRLQTDPVRWKQLYLDALATVTLVSSAITALLIATARPLTALIFGPGWEQVADIFALLSISMFATTPLNTTGWIFISLGRTDRMFIWGCLATSVIIVSFLMGLPFGSEGMALAYSVSVSLLLFTGIPFATQNTHIESKMVFSTITPKIVAGAIAGIAGYKISEILIDLKTFYNIIITIILSLILYITFIISIEYKNVNNTYRITNKIFSILKKGQGCDK</sequence>
<feature type="transmembrane region" description="Helical" evidence="7">
    <location>
        <begin position="461"/>
        <end position="482"/>
    </location>
</feature>
<feature type="transmembrane region" description="Helical" evidence="7">
    <location>
        <begin position="375"/>
        <end position="395"/>
    </location>
</feature>
<dbReference type="CDD" id="cd13127">
    <property type="entry name" value="MATE_tuaB_like"/>
    <property type="match status" value="1"/>
</dbReference>
<feature type="transmembrane region" description="Helical" evidence="7">
    <location>
        <begin position="130"/>
        <end position="148"/>
    </location>
</feature>
<keyword evidence="3" id="KW-1003">Cell membrane</keyword>
<keyword evidence="4 7" id="KW-0812">Transmembrane</keyword>
<evidence type="ECO:0000256" key="1">
    <source>
        <dbReference type="ARBA" id="ARBA00004651"/>
    </source>
</evidence>
<feature type="transmembrane region" description="Helical" evidence="7">
    <location>
        <begin position="223"/>
        <end position="244"/>
    </location>
</feature>
<reference evidence="8 9" key="1">
    <citation type="journal article" date="2015" name="Antonie Van Leeuwenhoek">
        <title>Oricola cellulosilytica gen. nov., sp. nov., a cellulose-degrading bacterium of the family Phyllobacteriaceae isolated from surface seashore water, and emended descriptions of Mesorhizobium loti and Phyllobacterium myrsinacearum.</title>
        <authorList>
            <person name="Hameed A."/>
            <person name="Shahina M."/>
            <person name="Lai W.A."/>
            <person name="Lin S.Y."/>
            <person name="Young L.S."/>
            <person name="Liu Y.C."/>
            <person name="Hsu Y.H."/>
            <person name="Young C.C."/>
        </authorList>
    </citation>
    <scope>NUCLEOTIDE SEQUENCE [LARGE SCALE GENOMIC DNA]</scope>
    <source>
        <strain evidence="8 9">KCTC 52183</strain>
    </source>
</reference>
<feature type="transmembrane region" description="Helical" evidence="7">
    <location>
        <begin position="98"/>
        <end position="124"/>
    </location>
</feature>
<feature type="transmembrane region" description="Helical" evidence="7">
    <location>
        <begin position="189"/>
        <end position="211"/>
    </location>
</feature>
<comment type="caution">
    <text evidence="8">The sequence shown here is derived from an EMBL/GenBank/DDBJ whole genome shotgun (WGS) entry which is preliminary data.</text>
</comment>
<dbReference type="InterPro" id="IPR050833">
    <property type="entry name" value="Poly_Biosynth_Transport"/>
</dbReference>
<proteinExistence type="inferred from homology"/>
<feature type="transmembrane region" description="Helical" evidence="7">
    <location>
        <begin position="62"/>
        <end position="86"/>
    </location>
</feature>
<protein>
    <submittedName>
        <fullName evidence="8">Lipopolysaccharide biosynthesis protein</fullName>
    </submittedName>
</protein>
<evidence type="ECO:0000256" key="5">
    <source>
        <dbReference type="ARBA" id="ARBA00022989"/>
    </source>
</evidence>
<evidence type="ECO:0000256" key="3">
    <source>
        <dbReference type="ARBA" id="ARBA00022475"/>
    </source>
</evidence>
<dbReference type="PANTHER" id="PTHR30250:SF10">
    <property type="entry name" value="LIPOPOLYSACCHARIDE BIOSYNTHESIS PROTEIN WZXC"/>
    <property type="match status" value="1"/>
</dbReference>
<keyword evidence="6 7" id="KW-0472">Membrane</keyword>
<dbReference type="OrthoDB" id="7605542at2"/>
<keyword evidence="5 7" id="KW-1133">Transmembrane helix</keyword>
<name>A0A4R0PEY1_9HYPH</name>
<dbReference type="AlphaFoldDB" id="A0A4R0PEY1"/>
<feature type="transmembrane region" description="Helical" evidence="7">
    <location>
        <begin position="38"/>
        <end position="56"/>
    </location>
</feature>
<feature type="transmembrane region" description="Helical" evidence="7">
    <location>
        <begin position="401"/>
        <end position="418"/>
    </location>
</feature>
<feature type="transmembrane region" description="Helical" evidence="7">
    <location>
        <begin position="271"/>
        <end position="291"/>
    </location>
</feature>
<evidence type="ECO:0000256" key="2">
    <source>
        <dbReference type="ARBA" id="ARBA00007430"/>
    </source>
</evidence>
<dbReference type="RefSeq" id="WP_131566793.1">
    <property type="nucleotide sequence ID" value="NZ_JAINFK010000004.1"/>
</dbReference>
<comment type="similarity">
    <text evidence="2">Belongs to the polysaccharide synthase family.</text>
</comment>
<feature type="transmembrane region" description="Helical" evidence="7">
    <location>
        <begin position="160"/>
        <end position="183"/>
    </location>
</feature>
<evidence type="ECO:0000313" key="8">
    <source>
        <dbReference type="EMBL" id="TCD15129.1"/>
    </source>
</evidence>
<evidence type="ECO:0000313" key="9">
    <source>
        <dbReference type="Proteomes" id="UP000291301"/>
    </source>
</evidence>
<dbReference type="EMBL" id="SJST01000002">
    <property type="protein sequence ID" value="TCD15129.1"/>
    <property type="molecule type" value="Genomic_DNA"/>
</dbReference>
<evidence type="ECO:0000256" key="4">
    <source>
        <dbReference type="ARBA" id="ARBA00022692"/>
    </source>
</evidence>
<accession>A0A4R0PEY1</accession>
<dbReference type="GO" id="GO:0005886">
    <property type="term" value="C:plasma membrane"/>
    <property type="evidence" value="ECO:0007669"/>
    <property type="project" value="UniProtKB-SubCell"/>
</dbReference>
<feature type="transmembrane region" description="Helical" evidence="7">
    <location>
        <begin position="303"/>
        <end position="324"/>
    </location>
</feature>
<dbReference type="PANTHER" id="PTHR30250">
    <property type="entry name" value="PST FAMILY PREDICTED COLANIC ACID TRANSPORTER"/>
    <property type="match status" value="1"/>
</dbReference>
<evidence type="ECO:0000256" key="7">
    <source>
        <dbReference type="SAM" id="Phobius"/>
    </source>
</evidence>